<dbReference type="Proteomes" id="UP000272942">
    <property type="component" value="Unassembled WGS sequence"/>
</dbReference>
<evidence type="ECO:0000313" key="1">
    <source>
        <dbReference type="EMBL" id="VDP85714.1"/>
    </source>
</evidence>
<evidence type="ECO:0000313" key="3">
    <source>
        <dbReference type="WBParaSite" id="ECPE_0000966301-mRNA-1"/>
    </source>
</evidence>
<organism evidence="3">
    <name type="scientific">Echinostoma caproni</name>
    <dbReference type="NCBI Taxonomy" id="27848"/>
    <lineage>
        <taxon>Eukaryota</taxon>
        <taxon>Metazoa</taxon>
        <taxon>Spiralia</taxon>
        <taxon>Lophotrochozoa</taxon>
        <taxon>Platyhelminthes</taxon>
        <taxon>Trematoda</taxon>
        <taxon>Digenea</taxon>
        <taxon>Plagiorchiida</taxon>
        <taxon>Echinostomata</taxon>
        <taxon>Echinostomatoidea</taxon>
        <taxon>Echinostomatidae</taxon>
        <taxon>Echinostoma</taxon>
    </lineage>
</organism>
<reference evidence="1 2" key="2">
    <citation type="submission" date="2018-11" db="EMBL/GenBank/DDBJ databases">
        <authorList>
            <consortium name="Pathogen Informatics"/>
        </authorList>
    </citation>
    <scope>NUCLEOTIDE SEQUENCE [LARGE SCALE GENOMIC DNA]</scope>
    <source>
        <strain evidence="1 2">Egypt</strain>
    </source>
</reference>
<gene>
    <name evidence="1" type="ORF">ECPE_LOCUS9633</name>
</gene>
<dbReference type="AlphaFoldDB" id="A0A183ARP8"/>
<keyword evidence="2" id="KW-1185">Reference proteome</keyword>
<sequence>MQPVILLRRLHQTPAVVVMEHVNDKVVADPEDSVDVAVAVAVVSDQIKMIHALLKMVKRTILPKQMVLLRTAKVDLLTKVVRKAIRQIVQSLASDVVHSVEEFVIVAHQQKAKLLLANHKVMVGRLRAKHKVMCTLGICEIKGGLSDVPSVFEAGVSVM</sequence>
<proteinExistence type="predicted"/>
<protein>
    <submittedName>
        <fullName evidence="3">Secreted protein</fullName>
    </submittedName>
</protein>
<accession>A0A183ARP8</accession>
<evidence type="ECO:0000313" key="2">
    <source>
        <dbReference type="Proteomes" id="UP000272942"/>
    </source>
</evidence>
<dbReference type="EMBL" id="UZAN01047717">
    <property type="protein sequence ID" value="VDP85714.1"/>
    <property type="molecule type" value="Genomic_DNA"/>
</dbReference>
<reference evidence="3" key="1">
    <citation type="submission" date="2016-06" db="UniProtKB">
        <authorList>
            <consortium name="WormBaseParasite"/>
        </authorList>
    </citation>
    <scope>IDENTIFICATION</scope>
</reference>
<name>A0A183ARP8_9TREM</name>
<dbReference type="WBParaSite" id="ECPE_0000966301-mRNA-1">
    <property type="protein sequence ID" value="ECPE_0000966301-mRNA-1"/>
    <property type="gene ID" value="ECPE_0000966301"/>
</dbReference>